<dbReference type="CDD" id="cd10954">
    <property type="entry name" value="CE4_CtAXE_like"/>
    <property type="match status" value="1"/>
</dbReference>
<keyword evidence="5" id="KW-1185">Reference proteome</keyword>
<dbReference type="Proteomes" id="UP001652461">
    <property type="component" value="Unassembled WGS sequence"/>
</dbReference>
<evidence type="ECO:0000313" key="4">
    <source>
        <dbReference type="EMBL" id="MCU6696508.1"/>
    </source>
</evidence>
<dbReference type="PROSITE" id="PS51677">
    <property type="entry name" value="NODB"/>
    <property type="match status" value="1"/>
</dbReference>
<dbReference type="InterPro" id="IPR002509">
    <property type="entry name" value="NODB_dom"/>
</dbReference>
<reference evidence="4 5" key="1">
    <citation type="journal article" date="2021" name="ISME Commun">
        <title>Automated analysis of genomic sequences facilitates high-throughput and comprehensive description of bacteria.</title>
        <authorList>
            <person name="Hitch T.C.A."/>
        </authorList>
    </citation>
    <scope>NUCLEOTIDE SEQUENCE [LARGE SCALE GENOMIC DNA]</scope>
    <source>
        <strain evidence="4 5">Sanger_04</strain>
    </source>
</reference>
<dbReference type="EMBL" id="JAOQKC010000006">
    <property type="protein sequence ID" value="MCU6696508.1"/>
    <property type="molecule type" value="Genomic_DNA"/>
</dbReference>
<dbReference type="PANTHER" id="PTHR10587">
    <property type="entry name" value="GLYCOSYL TRANSFERASE-RELATED"/>
    <property type="match status" value="1"/>
</dbReference>
<protein>
    <submittedName>
        <fullName evidence="4">Polysaccharide deacetylase family protein</fullName>
    </submittedName>
</protein>
<dbReference type="InterPro" id="IPR011330">
    <property type="entry name" value="Glyco_hydro/deAcase_b/a-brl"/>
</dbReference>
<evidence type="ECO:0000313" key="5">
    <source>
        <dbReference type="Proteomes" id="UP001652461"/>
    </source>
</evidence>
<gene>
    <name evidence="4" type="ORF">OCV63_06290</name>
</gene>
<dbReference type="RefSeq" id="WP_262670672.1">
    <property type="nucleotide sequence ID" value="NZ_JAOQKC010000006.1"/>
</dbReference>
<dbReference type="PANTHER" id="PTHR10587:SF133">
    <property type="entry name" value="CHITIN DEACETYLASE 1-RELATED"/>
    <property type="match status" value="1"/>
</dbReference>
<name>A0ABT2RW25_9FIRM</name>
<evidence type="ECO:0000259" key="3">
    <source>
        <dbReference type="PROSITE" id="PS51677"/>
    </source>
</evidence>
<dbReference type="InterPro" id="IPR050248">
    <property type="entry name" value="Polysacc_deacetylase_ArnD"/>
</dbReference>
<evidence type="ECO:0000256" key="2">
    <source>
        <dbReference type="ARBA" id="ARBA00022801"/>
    </source>
</evidence>
<evidence type="ECO:0000256" key="1">
    <source>
        <dbReference type="ARBA" id="ARBA00022723"/>
    </source>
</evidence>
<dbReference type="Gene3D" id="3.20.20.370">
    <property type="entry name" value="Glycoside hydrolase/deacetylase"/>
    <property type="match status" value="1"/>
</dbReference>
<sequence>MNNEKIRRIPKWKRGFLIGFLGLTLTLTAAGFRVRMEKEAQKVLAGANAVEAGVETRRIALTFDDGPHPYYTDLLLDGLAERGVKVTFFLLGENIEGREDVIRRMSEEGHLIGNHTFYHVDINSLSMEEACAEIRDTSEAIRAITGQQVEYVRPPYGNWNKELECQVMMIPVFWTLDTLDWKVKNTDRIVREVLEDVEENDVILMHDSYRTTVEAALRIVDELQKKGYEFVTADELILE</sequence>
<keyword evidence="2" id="KW-0378">Hydrolase</keyword>
<organism evidence="4 5">
    <name type="scientific">Laedolimicola ammoniilytica</name>
    <dbReference type="NCBI Taxonomy" id="2981771"/>
    <lineage>
        <taxon>Bacteria</taxon>
        <taxon>Bacillati</taxon>
        <taxon>Bacillota</taxon>
        <taxon>Clostridia</taxon>
        <taxon>Lachnospirales</taxon>
        <taxon>Lachnospiraceae</taxon>
        <taxon>Laedolimicola</taxon>
    </lineage>
</organism>
<keyword evidence="1" id="KW-0479">Metal-binding</keyword>
<accession>A0ABT2RW25</accession>
<dbReference type="SUPFAM" id="SSF88713">
    <property type="entry name" value="Glycoside hydrolase/deacetylase"/>
    <property type="match status" value="1"/>
</dbReference>
<comment type="caution">
    <text evidence="4">The sequence shown here is derived from an EMBL/GenBank/DDBJ whole genome shotgun (WGS) entry which is preliminary data.</text>
</comment>
<proteinExistence type="predicted"/>
<dbReference type="Pfam" id="PF01522">
    <property type="entry name" value="Polysacc_deac_1"/>
    <property type="match status" value="1"/>
</dbReference>
<feature type="domain" description="NodB homology" evidence="3">
    <location>
        <begin position="57"/>
        <end position="231"/>
    </location>
</feature>